<evidence type="ECO:0000313" key="2">
    <source>
        <dbReference type="Proteomes" id="UP001589670"/>
    </source>
</evidence>
<sequence length="422" mass="47439">MNEAKPGAANVYASQLLTKELGFPVEFDTNLSPIVSQWSETCSEMKSRTNAIKNFFSGTISFAISSTLSADQLPLRSLLLGGREHGGFDLAAHRAMAENVSLIPKSYRTDEPVPGKIAEIQCPGSVWAEYCIALDAFDRNAGDAYVRRLHRHLFEANRASTAHHLLDNSSRPLTSLYLIQRLRRTCHVSFFGFDKITDRECRLVRSHSFKGLVSQNIFSDRLAAAAKDEVVFDYPPTQIFDQKLPLALPFHPLTKHYYSDDIRKHIAPTYLLSSDLNFFTGTEKLSLDSVMSWPRQRRPYVLKYAGQDTTRNWGSRAVFMLNRFSKRAWANIRDRIVSDLQRGEPWIVQEDLSRKQSMQPVLGGYDTGQNSPNLAYEKSSIFVAGDVTVGAATMYRKTSLVHGQQDTILRAYTIEAAGAKNA</sequence>
<comment type="caution">
    <text evidence="1">The sequence shown here is derived from an EMBL/GenBank/DDBJ whole genome shotgun (WGS) entry which is preliminary data.</text>
</comment>
<gene>
    <name evidence="1" type="ORF">ACFFU4_07025</name>
</gene>
<protein>
    <submittedName>
        <fullName evidence="1">Uncharacterized protein</fullName>
    </submittedName>
</protein>
<reference evidence="1 2" key="1">
    <citation type="submission" date="2024-09" db="EMBL/GenBank/DDBJ databases">
        <authorList>
            <person name="Sun Q."/>
            <person name="Mori K."/>
        </authorList>
    </citation>
    <scope>NUCLEOTIDE SEQUENCE [LARGE SCALE GENOMIC DNA]</scope>
    <source>
        <strain evidence="1 2">CECT 9424</strain>
    </source>
</reference>
<evidence type="ECO:0000313" key="1">
    <source>
        <dbReference type="EMBL" id="MFB9149503.1"/>
    </source>
</evidence>
<dbReference type="EMBL" id="JBHMEC010000011">
    <property type="protein sequence ID" value="MFB9149503.1"/>
    <property type="molecule type" value="Genomic_DNA"/>
</dbReference>
<keyword evidence="2" id="KW-1185">Reference proteome</keyword>
<proteinExistence type="predicted"/>
<dbReference type="Proteomes" id="UP001589670">
    <property type="component" value="Unassembled WGS sequence"/>
</dbReference>
<name>A0ABV5HZ09_9RHOB</name>
<organism evidence="1 2">
    <name type="scientific">Roseovarius ramblicola</name>
    <dbReference type="NCBI Taxonomy" id="2022336"/>
    <lineage>
        <taxon>Bacteria</taxon>
        <taxon>Pseudomonadati</taxon>
        <taxon>Pseudomonadota</taxon>
        <taxon>Alphaproteobacteria</taxon>
        <taxon>Rhodobacterales</taxon>
        <taxon>Roseobacteraceae</taxon>
        <taxon>Roseovarius</taxon>
    </lineage>
</organism>
<dbReference type="RefSeq" id="WP_377068484.1">
    <property type="nucleotide sequence ID" value="NZ_JBHMEC010000011.1"/>
</dbReference>
<accession>A0ABV5HZ09</accession>